<evidence type="ECO:0000259" key="1">
    <source>
        <dbReference type="Pfam" id="PF14321"/>
    </source>
</evidence>
<organism evidence="2 3">
    <name type="scientific">Marinobacter iranensis</name>
    <dbReference type="NCBI Taxonomy" id="2962607"/>
    <lineage>
        <taxon>Bacteria</taxon>
        <taxon>Pseudomonadati</taxon>
        <taxon>Pseudomonadota</taxon>
        <taxon>Gammaproteobacteria</taxon>
        <taxon>Pseudomonadales</taxon>
        <taxon>Marinobacteraceae</taxon>
        <taxon>Marinobacter</taxon>
    </lineage>
</organism>
<evidence type="ECO:0000313" key="2">
    <source>
        <dbReference type="EMBL" id="MDF0749874.1"/>
    </source>
</evidence>
<dbReference type="Pfam" id="PF14321">
    <property type="entry name" value="DUF4382"/>
    <property type="match status" value="1"/>
</dbReference>
<gene>
    <name evidence="2" type="ORF">NLU14_06485</name>
</gene>
<dbReference type="Proteomes" id="UP001143391">
    <property type="component" value="Unassembled WGS sequence"/>
</dbReference>
<dbReference type="RefSeq" id="WP_275705392.1">
    <property type="nucleotide sequence ID" value="NZ_JANCMW010000003.1"/>
</dbReference>
<proteinExistence type="predicted"/>
<name>A0ABT5Y891_9GAMM</name>
<evidence type="ECO:0000313" key="3">
    <source>
        <dbReference type="Proteomes" id="UP001143391"/>
    </source>
</evidence>
<dbReference type="InterPro" id="IPR025491">
    <property type="entry name" value="DUF4382"/>
</dbReference>
<reference evidence="2" key="1">
    <citation type="submission" date="2022-07" db="EMBL/GenBank/DDBJ databases">
        <title>Marinobacter iranensis a new bacterium isolate from a hipersaline lake in Iran.</title>
        <authorList>
            <person name="Mohammad A.M.A."/>
            <person name="Cristina S.-P."/>
            <person name="Antonio V."/>
        </authorList>
    </citation>
    <scope>NUCLEOTIDE SEQUENCE</scope>
    <source>
        <strain evidence="2">71-i</strain>
    </source>
</reference>
<protein>
    <submittedName>
        <fullName evidence="2">DUF4382 domain-containing protein</fullName>
    </submittedName>
</protein>
<dbReference type="EMBL" id="JANCMW010000003">
    <property type="protein sequence ID" value="MDF0749874.1"/>
    <property type="molecule type" value="Genomic_DNA"/>
</dbReference>
<comment type="caution">
    <text evidence="2">The sequence shown here is derived from an EMBL/GenBank/DDBJ whole genome shotgun (WGS) entry which is preliminary data.</text>
</comment>
<accession>A0ABT5Y891</accession>
<sequence>MNQSLRYLTVIGFSGALAACGGDGSSGSIASGETGSVSVGLTDAPVDSAQEVNIEVTALVLQPSDGERRRFELEFPEPINLLDLQGGAFESLITNEEVPAGGYNWMRIELGDDNTVVVDGGIHQLTTPSARGVQTSGFTVPAGGEVSFTIDFDVRKSLVNPVGQNSYRLKPVLRLVDNSETGIITGTVAGELITEECGDALTPEFAGNVYVHEGANSQPDDIGSANEPLVAVPVRENSDYTYTAAFIPAGDYTVSYTCGNDVIENDQEEPSDDNINFAGAQNVTVVADETTTADFELQVQL</sequence>
<dbReference type="PROSITE" id="PS51257">
    <property type="entry name" value="PROKAR_LIPOPROTEIN"/>
    <property type="match status" value="1"/>
</dbReference>
<keyword evidence="3" id="KW-1185">Reference proteome</keyword>
<feature type="domain" description="DUF4382" evidence="1">
    <location>
        <begin position="34"/>
        <end position="171"/>
    </location>
</feature>